<protein>
    <submittedName>
        <fullName evidence="5">Allophanate hydrolase subunit 2 family protein</fullName>
    </submittedName>
</protein>
<dbReference type="SMART" id="SM00797">
    <property type="entry name" value="AHS2"/>
    <property type="match status" value="1"/>
</dbReference>
<dbReference type="InterPro" id="IPR003778">
    <property type="entry name" value="CT_A_B"/>
</dbReference>
<dbReference type="EMBL" id="JACJVR010000118">
    <property type="protein sequence ID" value="MBB6695217.1"/>
    <property type="molecule type" value="Genomic_DNA"/>
</dbReference>
<proteinExistence type="predicted"/>
<dbReference type="Proteomes" id="UP000553776">
    <property type="component" value="Unassembled WGS sequence"/>
</dbReference>
<organism evidence="5 6">
    <name type="scientific">Cohnella xylanilytica</name>
    <dbReference type="NCBI Taxonomy" id="557555"/>
    <lineage>
        <taxon>Bacteria</taxon>
        <taxon>Bacillati</taxon>
        <taxon>Bacillota</taxon>
        <taxon>Bacilli</taxon>
        <taxon>Bacillales</taxon>
        <taxon>Paenibacillaceae</taxon>
        <taxon>Cohnella</taxon>
    </lineage>
</organism>
<dbReference type="PANTHER" id="PTHR43309">
    <property type="entry name" value="5-OXOPROLINASE SUBUNIT C"/>
    <property type="match status" value="1"/>
</dbReference>
<accession>A0A841U3A5</accession>
<gene>
    <name evidence="5" type="ORF">H7B90_27860</name>
</gene>
<dbReference type="Gene3D" id="2.40.100.10">
    <property type="entry name" value="Cyclophilin-like"/>
    <property type="match status" value="1"/>
</dbReference>
<keyword evidence="6" id="KW-1185">Reference proteome</keyword>
<dbReference type="GO" id="GO:0016787">
    <property type="term" value="F:hydrolase activity"/>
    <property type="evidence" value="ECO:0007669"/>
    <property type="project" value="UniProtKB-KW"/>
</dbReference>
<keyword evidence="2 5" id="KW-0378">Hydrolase</keyword>
<evidence type="ECO:0000313" key="5">
    <source>
        <dbReference type="EMBL" id="MBB6695217.1"/>
    </source>
</evidence>
<evidence type="ECO:0000259" key="4">
    <source>
        <dbReference type="SMART" id="SM00797"/>
    </source>
</evidence>
<sequence length="164" mass="17330">AWAAPSAFAEAARVASLPPPGSAAALRALPGVGAERFADGTRRLFAASEYVVQPASDRMGLRLQGPPLPAERQGELLSHGVAPGAVQVPADGQPIVLAADCQPTGGYPVIAHVAKADLDLLAQLRPGDKLRFEPIGLEEALEAYRENERRHSQLAAAIRLRWFA</sequence>
<keyword evidence="1" id="KW-0547">Nucleotide-binding</keyword>
<dbReference type="Pfam" id="PF02626">
    <property type="entry name" value="CT_A_B"/>
    <property type="match status" value="1"/>
</dbReference>
<name>A0A841U3A5_9BACL</name>
<dbReference type="InterPro" id="IPR029000">
    <property type="entry name" value="Cyclophilin-like_dom_sf"/>
</dbReference>
<evidence type="ECO:0000256" key="1">
    <source>
        <dbReference type="ARBA" id="ARBA00022741"/>
    </source>
</evidence>
<feature type="domain" description="Carboxyltransferase" evidence="4">
    <location>
        <begin position="4"/>
        <end position="150"/>
    </location>
</feature>
<evidence type="ECO:0000256" key="2">
    <source>
        <dbReference type="ARBA" id="ARBA00022801"/>
    </source>
</evidence>
<feature type="non-terminal residue" evidence="5">
    <location>
        <position position="1"/>
    </location>
</feature>
<dbReference type="PANTHER" id="PTHR43309:SF3">
    <property type="entry name" value="5-OXOPROLINASE SUBUNIT C"/>
    <property type="match status" value="1"/>
</dbReference>
<reference evidence="5 6" key="1">
    <citation type="submission" date="2020-08" db="EMBL/GenBank/DDBJ databases">
        <title>Cohnella phylogeny.</title>
        <authorList>
            <person name="Dunlap C."/>
        </authorList>
    </citation>
    <scope>NUCLEOTIDE SEQUENCE [LARGE SCALE GENOMIC DNA]</scope>
    <source>
        <strain evidence="5 6">DSM 25239</strain>
    </source>
</reference>
<dbReference type="GO" id="GO:0005524">
    <property type="term" value="F:ATP binding"/>
    <property type="evidence" value="ECO:0007669"/>
    <property type="project" value="UniProtKB-KW"/>
</dbReference>
<evidence type="ECO:0000313" key="6">
    <source>
        <dbReference type="Proteomes" id="UP000553776"/>
    </source>
</evidence>
<evidence type="ECO:0000256" key="3">
    <source>
        <dbReference type="ARBA" id="ARBA00022840"/>
    </source>
</evidence>
<keyword evidence="3" id="KW-0067">ATP-binding</keyword>
<dbReference type="AlphaFoldDB" id="A0A841U3A5"/>
<dbReference type="SUPFAM" id="SSF50891">
    <property type="entry name" value="Cyclophilin-like"/>
    <property type="match status" value="1"/>
</dbReference>
<comment type="caution">
    <text evidence="5">The sequence shown here is derived from an EMBL/GenBank/DDBJ whole genome shotgun (WGS) entry which is preliminary data.</text>
</comment>
<dbReference type="InterPro" id="IPR052708">
    <property type="entry name" value="PxpC"/>
</dbReference>